<evidence type="ECO:0000256" key="1">
    <source>
        <dbReference type="SAM" id="Phobius"/>
    </source>
</evidence>
<dbReference type="EMBL" id="LR216287">
    <property type="protein sequence ID" value="VFJ14733.1"/>
    <property type="molecule type" value="Genomic_DNA"/>
</dbReference>
<sequence length="168" mass="19103">MKPITQKKINRFFTKAYEKYYNTISLNKNLLISGSAGFLSSIIIAHFVAGFSISHVLNSAITVITGFLTYKVIFAILFHIDNKRDYTKRLTGKINFIALRKILIKMIFASTIFDTVNNITRFLLIIQLLKLEYSAIEAATISSLIASVLSYAIINLIVKYIHLFTKKK</sequence>
<keyword evidence="1" id="KW-1133">Transmembrane helix</keyword>
<feature type="transmembrane region" description="Helical" evidence="1">
    <location>
        <begin position="138"/>
        <end position="158"/>
    </location>
</feature>
<keyword evidence="1" id="KW-0472">Membrane</keyword>
<feature type="transmembrane region" description="Helical" evidence="1">
    <location>
        <begin position="102"/>
        <end position="126"/>
    </location>
</feature>
<proteinExistence type="predicted"/>
<dbReference type="Proteomes" id="UP000294299">
    <property type="component" value="Chromosome NFRAN"/>
</dbReference>
<reference evidence="2 3" key="1">
    <citation type="submission" date="2019-02" db="EMBL/GenBank/DDBJ databases">
        <authorList>
            <person name="Lehtovirta-Morley E L."/>
        </authorList>
    </citation>
    <scope>NUCLEOTIDE SEQUENCE [LARGE SCALE GENOMIC DNA]</scope>
    <source>
        <strain evidence="2">NFRAN1</strain>
    </source>
</reference>
<keyword evidence="3" id="KW-1185">Reference proteome</keyword>
<dbReference type="OrthoDB" id="9905at2157"/>
<accession>A0A484IAG1</accession>
<dbReference type="RefSeq" id="WP_134484861.1">
    <property type="nucleotide sequence ID" value="NZ_LR216287.1"/>
</dbReference>
<dbReference type="KEGG" id="nfn:NFRAN_2411"/>
<gene>
    <name evidence="2" type="ORF">NFRAN_2411</name>
</gene>
<organism evidence="2 3">
    <name type="scientific">Candidatus Nitrosocosmicus franklandianus</name>
    <dbReference type="NCBI Taxonomy" id="1798806"/>
    <lineage>
        <taxon>Archaea</taxon>
        <taxon>Nitrososphaerota</taxon>
        <taxon>Nitrososphaeria</taxon>
        <taxon>Nitrososphaerales</taxon>
        <taxon>Nitrososphaeraceae</taxon>
        <taxon>Candidatus Nitrosocosmicus</taxon>
    </lineage>
</organism>
<keyword evidence="1" id="KW-0812">Transmembrane</keyword>
<dbReference type="AlphaFoldDB" id="A0A484IAG1"/>
<evidence type="ECO:0000313" key="2">
    <source>
        <dbReference type="EMBL" id="VFJ14733.1"/>
    </source>
</evidence>
<protein>
    <recommendedName>
        <fullName evidence="4">GtrA-like protein</fullName>
    </recommendedName>
</protein>
<feature type="transmembrane region" description="Helical" evidence="1">
    <location>
        <begin position="59"/>
        <end position="81"/>
    </location>
</feature>
<evidence type="ECO:0008006" key="4">
    <source>
        <dbReference type="Google" id="ProtNLM"/>
    </source>
</evidence>
<feature type="transmembrane region" description="Helical" evidence="1">
    <location>
        <begin position="30"/>
        <end position="53"/>
    </location>
</feature>
<evidence type="ECO:0000313" key="3">
    <source>
        <dbReference type="Proteomes" id="UP000294299"/>
    </source>
</evidence>
<dbReference type="GeneID" id="39421619"/>
<name>A0A484IAG1_9ARCH</name>